<evidence type="ECO:0000256" key="1">
    <source>
        <dbReference type="SAM" id="MobiDB-lite"/>
    </source>
</evidence>
<gene>
    <name evidence="2" type="ORF">WISP_52365</name>
</gene>
<keyword evidence="3" id="KW-1185">Reference proteome</keyword>
<evidence type="ECO:0000313" key="2">
    <source>
        <dbReference type="EMBL" id="KAJ7419741.1"/>
    </source>
</evidence>
<feature type="region of interest" description="Disordered" evidence="1">
    <location>
        <begin position="84"/>
        <end position="105"/>
    </location>
</feature>
<sequence>MRMAGSTPGFALDLTITPVLVRAGAYYEHMPSPLLLDMEAWSFNRHVQVLVLPQFLWDSPEFPHAQVQLTVVLEYITQAGEPQKLHTEQNQNGFKDSHKRSHLSKPGIRPQAHCLLVQAQALTFCLEVCSPLSLPCPPAECSASARAICQEGNEDTRQDYVEYHKLGPHT</sequence>
<proteinExistence type="predicted"/>
<reference evidence="2" key="1">
    <citation type="submission" date="2019-10" db="EMBL/GenBank/DDBJ databases">
        <authorList>
            <person name="Soares A.E.R."/>
            <person name="Aleixo A."/>
            <person name="Schneider P."/>
            <person name="Miyaki C.Y."/>
            <person name="Schneider M.P."/>
            <person name="Mello C."/>
            <person name="Vasconcelos A.T.R."/>
        </authorList>
    </citation>
    <scope>NUCLEOTIDE SEQUENCE</scope>
    <source>
        <tissue evidence="2">Muscle</tissue>
    </source>
</reference>
<accession>A0ABQ9DE12</accession>
<evidence type="ECO:0000313" key="3">
    <source>
        <dbReference type="Proteomes" id="UP001145742"/>
    </source>
</evidence>
<organism evidence="2 3">
    <name type="scientific">Willisornis vidua</name>
    <name type="common">Xingu scale-backed antbird</name>
    <dbReference type="NCBI Taxonomy" id="1566151"/>
    <lineage>
        <taxon>Eukaryota</taxon>
        <taxon>Metazoa</taxon>
        <taxon>Chordata</taxon>
        <taxon>Craniata</taxon>
        <taxon>Vertebrata</taxon>
        <taxon>Euteleostomi</taxon>
        <taxon>Archelosauria</taxon>
        <taxon>Archosauria</taxon>
        <taxon>Dinosauria</taxon>
        <taxon>Saurischia</taxon>
        <taxon>Theropoda</taxon>
        <taxon>Coelurosauria</taxon>
        <taxon>Aves</taxon>
        <taxon>Neognathae</taxon>
        <taxon>Neoaves</taxon>
        <taxon>Telluraves</taxon>
        <taxon>Australaves</taxon>
        <taxon>Passeriformes</taxon>
        <taxon>Thamnophilidae</taxon>
        <taxon>Willisornis</taxon>
    </lineage>
</organism>
<dbReference type="EMBL" id="WHWB01033463">
    <property type="protein sequence ID" value="KAJ7419741.1"/>
    <property type="molecule type" value="Genomic_DNA"/>
</dbReference>
<comment type="caution">
    <text evidence="2">The sequence shown here is derived from an EMBL/GenBank/DDBJ whole genome shotgun (WGS) entry which is preliminary data.</text>
</comment>
<dbReference type="Proteomes" id="UP001145742">
    <property type="component" value="Unassembled WGS sequence"/>
</dbReference>
<protein>
    <submittedName>
        <fullName evidence="2">Uncharacterized protein</fullName>
    </submittedName>
</protein>
<name>A0ABQ9DE12_9PASS</name>